<evidence type="ECO:0008006" key="3">
    <source>
        <dbReference type="Google" id="ProtNLM"/>
    </source>
</evidence>
<dbReference type="Gene3D" id="3.20.20.150">
    <property type="entry name" value="Divalent-metal-dependent TIM barrel enzymes"/>
    <property type="match status" value="1"/>
</dbReference>
<reference evidence="1" key="1">
    <citation type="journal article" date="2021" name="Nat. Commun.">
        <title>Genetic determinants of endophytism in the Arabidopsis root mycobiome.</title>
        <authorList>
            <person name="Mesny F."/>
            <person name="Miyauchi S."/>
            <person name="Thiergart T."/>
            <person name="Pickel B."/>
            <person name="Atanasova L."/>
            <person name="Karlsson M."/>
            <person name="Huettel B."/>
            <person name="Barry K.W."/>
            <person name="Haridas S."/>
            <person name="Chen C."/>
            <person name="Bauer D."/>
            <person name="Andreopoulos W."/>
            <person name="Pangilinan J."/>
            <person name="LaButti K."/>
            <person name="Riley R."/>
            <person name="Lipzen A."/>
            <person name="Clum A."/>
            <person name="Drula E."/>
            <person name="Henrissat B."/>
            <person name="Kohler A."/>
            <person name="Grigoriev I.V."/>
            <person name="Martin F.M."/>
            <person name="Hacquard S."/>
        </authorList>
    </citation>
    <scope>NUCLEOTIDE SEQUENCE</scope>
    <source>
        <strain evidence="1">MPI-CAGE-AT-0016</strain>
    </source>
</reference>
<evidence type="ECO:0000313" key="2">
    <source>
        <dbReference type="Proteomes" id="UP000813385"/>
    </source>
</evidence>
<name>A0A8K0T909_9PEZI</name>
<dbReference type="InterPro" id="IPR036237">
    <property type="entry name" value="Xyl_isomerase-like_sf"/>
</dbReference>
<comment type="caution">
    <text evidence="1">The sequence shown here is derived from an EMBL/GenBank/DDBJ whole genome shotgun (WGS) entry which is preliminary data.</text>
</comment>
<keyword evidence="2" id="KW-1185">Reference proteome</keyword>
<protein>
    <recommendedName>
        <fullName evidence="3">Xylose isomerase-like TIM barrel domain-containing protein</fullName>
    </recommendedName>
</protein>
<dbReference type="SUPFAM" id="SSF51658">
    <property type="entry name" value="Xylose isomerase-like"/>
    <property type="match status" value="1"/>
</dbReference>
<gene>
    <name evidence="1" type="ORF">B0T11DRAFT_321932</name>
</gene>
<accession>A0A8K0T909</accession>
<evidence type="ECO:0000313" key="1">
    <source>
        <dbReference type="EMBL" id="KAH7350206.1"/>
    </source>
</evidence>
<organism evidence="1 2">
    <name type="scientific">Plectosphaerella cucumerina</name>
    <dbReference type="NCBI Taxonomy" id="40658"/>
    <lineage>
        <taxon>Eukaryota</taxon>
        <taxon>Fungi</taxon>
        <taxon>Dikarya</taxon>
        <taxon>Ascomycota</taxon>
        <taxon>Pezizomycotina</taxon>
        <taxon>Sordariomycetes</taxon>
        <taxon>Hypocreomycetidae</taxon>
        <taxon>Glomerellales</taxon>
        <taxon>Plectosphaerellaceae</taxon>
        <taxon>Plectosphaerella</taxon>
    </lineage>
</organism>
<sequence length="227" mass="26023">MRGFHVLSPLSSNSHLPRHFWSPDYTMPKALRFRSTWGVDPMPAYENYKSWLPRLKDLGYAGIEVNLFYLDNLELLRQICDDNDLEITVLILSAGPGASRSRAPGSTPGGHLLFYRDQLQRSKILRPYKIVSPSGSDAWSLEQSVEFYRGTLQVDEELGFKGKVCHETHRSRALFNPYVTVQILTQISKLRITADISHWVLVCERFLDETEEDIALLDQILPHVGHR</sequence>
<dbReference type="OrthoDB" id="9971575at2759"/>
<dbReference type="EMBL" id="JAGPXD010000006">
    <property type="protein sequence ID" value="KAH7350206.1"/>
    <property type="molecule type" value="Genomic_DNA"/>
</dbReference>
<dbReference type="AlphaFoldDB" id="A0A8K0T909"/>
<dbReference type="Proteomes" id="UP000813385">
    <property type="component" value="Unassembled WGS sequence"/>
</dbReference>
<proteinExistence type="predicted"/>